<evidence type="ECO:0000259" key="9">
    <source>
        <dbReference type="PROSITE" id="PS51192"/>
    </source>
</evidence>
<dbReference type="OrthoDB" id="10025033at2759"/>
<dbReference type="Gene3D" id="1.20.120.1080">
    <property type="match status" value="1"/>
</dbReference>
<evidence type="ECO:0000256" key="3">
    <source>
        <dbReference type="ARBA" id="ARBA00022741"/>
    </source>
</evidence>
<gene>
    <name evidence="11" type="ORF">OS493_028058</name>
</gene>
<comment type="catalytic activity">
    <reaction evidence="7">
        <text>ATP + H2O = ADP + phosphate + H(+)</text>
        <dbReference type="Rhea" id="RHEA:13065"/>
        <dbReference type="ChEBI" id="CHEBI:15377"/>
        <dbReference type="ChEBI" id="CHEBI:15378"/>
        <dbReference type="ChEBI" id="CHEBI:30616"/>
        <dbReference type="ChEBI" id="CHEBI:43474"/>
        <dbReference type="ChEBI" id="CHEBI:456216"/>
        <dbReference type="EC" id="3.6.4.13"/>
    </reaction>
</comment>
<dbReference type="EC" id="3.6.4.13" evidence="2"/>
<dbReference type="GO" id="GO:0005730">
    <property type="term" value="C:nucleolus"/>
    <property type="evidence" value="ECO:0007669"/>
    <property type="project" value="TreeGrafter"/>
</dbReference>
<dbReference type="FunFam" id="3.40.50.300:FF:000637">
    <property type="entry name" value="ATP-dependent RNA helicase DHX37/DHR1"/>
    <property type="match status" value="1"/>
</dbReference>
<dbReference type="SMART" id="SM00847">
    <property type="entry name" value="HA2"/>
    <property type="match status" value="1"/>
</dbReference>
<dbReference type="SUPFAM" id="SSF52540">
    <property type="entry name" value="P-loop containing nucleoside triphosphate hydrolases"/>
    <property type="match status" value="1"/>
</dbReference>
<dbReference type="InterPro" id="IPR056371">
    <property type="entry name" value="DHX37-like_C"/>
</dbReference>
<evidence type="ECO:0000256" key="7">
    <source>
        <dbReference type="ARBA" id="ARBA00047984"/>
    </source>
</evidence>
<feature type="compositionally biased region" description="Basic and acidic residues" evidence="8">
    <location>
        <begin position="76"/>
        <end position="96"/>
    </location>
</feature>
<evidence type="ECO:0000256" key="6">
    <source>
        <dbReference type="ARBA" id="ARBA00022840"/>
    </source>
</evidence>
<dbReference type="InterPro" id="IPR011545">
    <property type="entry name" value="DEAD/DEAH_box_helicase_dom"/>
</dbReference>
<evidence type="ECO:0000256" key="2">
    <source>
        <dbReference type="ARBA" id="ARBA00012552"/>
    </source>
</evidence>
<comment type="caution">
    <text evidence="11">The sequence shown here is derived from an EMBL/GenBank/DDBJ whole genome shotgun (WGS) entry which is preliminary data.</text>
</comment>
<evidence type="ECO:0000256" key="1">
    <source>
        <dbReference type="ARBA" id="ARBA00008792"/>
    </source>
</evidence>
<dbReference type="GO" id="GO:0003723">
    <property type="term" value="F:RNA binding"/>
    <property type="evidence" value="ECO:0007669"/>
    <property type="project" value="TreeGrafter"/>
</dbReference>
<keyword evidence="6" id="KW-0067">ATP-binding</keyword>
<evidence type="ECO:0000313" key="11">
    <source>
        <dbReference type="EMBL" id="KAJ7390001.1"/>
    </source>
</evidence>
<dbReference type="Pfam" id="PF00270">
    <property type="entry name" value="DEAD"/>
    <property type="match status" value="1"/>
</dbReference>
<dbReference type="Pfam" id="PF21010">
    <property type="entry name" value="HA2_C"/>
    <property type="match status" value="1"/>
</dbReference>
<accession>A0A9W9ZY37</accession>
<evidence type="ECO:0000256" key="8">
    <source>
        <dbReference type="SAM" id="MobiDB-lite"/>
    </source>
</evidence>
<evidence type="ECO:0000256" key="4">
    <source>
        <dbReference type="ARBA" id="ARBA00022801"/>
    </source>
</evidence>
<keyword evidence="3" id="KW-0547">Nucleotide-binding</keyword>
<dbReference type="InterPro" id="IPR007502">
    <property type="entry name" value="Helicase-assoc_dom"/>
</dbReference>
<dbReference type="GO" id="GO:0000462">
    <property type="term" value="P:maturation of SSU-rRNA from tricistronic rRNA transcript (SSU-rRNA, 5.8S rRNA, LSU-rRNA)"/>
    <property type="evidence" value="ECO:0007669"/>
    <property type="project" value="TreeGrafter"/>
</dbReference>
<reference evidence="11" key="1">
    <citation type="submission" date="2023-01" db="EMBL/GenBank/DDBJ databases">
        <title>Genome assembly of the deep-sea coral Lophelia pertusa.</title>
        <authorList>
            <person name="Herrera S."/>
            <person name="Cordes E."/>
        </authorList>
    </citation>
    <scope>NUCLEOTIDE SEQUENCE</scope>
    <source>
        <strain evidence="11">USNM1676648</strain>
        <tissue evidence="11">Polyp</tissue>
    </source>
</reference>
<proteinExistence type="inferred from homology"/>
<organism evidence="11 12">
    <name type="scientific">Desmophyllum pertusum</name>
    <dbReference type="NCBI Taxonomy" id="174260"/>
    <lineage>
        <taxon>Eukaryota</taxon>
        <taxon>Metazoa</taxon>
        <taxon>Cnidaria</taxon>
        <taxon>Anthozoa</taxon>
        <taxon>Hexacorallia</taxon>
        <taxon>Scleractinia</taxon>
        <taxon>Caryophylliina</taxon>
        <taxon>Caryophylliidae</taxon>
        <taxon>Desmophyllum</taxon>
    </lineage>
</organism>
<dbReference type="GO" id="GO:0016787">
    <property type="term" value="F:hydrolase activity"/>
    <property type="evidence" value="ECO:0007669"/>
    <property type="project" value="UniProtKB-KW"/>
</dbReference>
<feature type="compositionally biased region" description="Basic and acidic residues" evidence="8">
    <location>
        <begin position="375"/>
        <end position="386"/>
    </location>
</feature>
<protein>
    <recommendedName>
        <fullName evidence="2">RNA helicase</fullName>
        <ecNumber evidence="2">3.6.4.13</ecNumber>
    </recommendedName>
</protein>
<dbReference type="InterPro" id="IPR002464">
    <property type="entry name" value="DNA/RNA_helicase_DEAH_CS"/>
</dbReference>
<dbReference type="InterPro" id="IPR048333">
    <property type="entry name" value="HA2_WH"/>
</dbReference>
<feature type="compositionally biased region" description="Acidic residues" evidence="8">
    <location>
        <begin position="19"/>
        <end position="39"/>
    </location>
</feature>
<dbReference type="InterPro" id="IPR001650">
    <property type="entry name" value="Helicase_C-like"/>
</dbReference>
<keyword evidence="4" id="KW-0378">Hydrolase</keyword>
<feature type="region of interest" description="Disordered" evidence="8">
    <location>
        <begin position="375"/>
        <end position="396"/>
    </location>
</feature>
<feature type="domain" description="Helicase C-terminal" evidence="10">
    <location>
        <begin position="326"/>
        <end position="571"/>
    </location>
</feature>
<dbReference type="PROSITE" id="PS51194">
    <property type="entry name" value="HELICASE_CTER"/>
    <property type="match status" value="1"/>
</dbReference>
<dbReference type="CDD" id="cd18791">
    <property type="entry name" value="SF2_C_RHA"/>
    <property type="match status" value="1"/>
</dbReference>
<evidence type="ECO:0000259" key="10">
    <source>
        <dbReference type="PROSITE" id="PS51194"/>
    </source>
</evidence>
<dbReference type="InterPro" id="IPR027417">
    <property type="entry name" value="P-loop_NTPase"/>
</dbReference>
<evidence type="ECO:0000256" key="5">
    <source>
        <dbReference type="ARBA" id="ARBA00022806"/>
    </source>
</evidence>
<keyword evidence="5" id="KW-0347">Helicase</keyword>
<dbReference type="SMART" id="SM00487">
    <property type="entry name" value="DEXDc"/>
    <property type="match status" value="1"/>
</dbReference>
<dbReference type="SMART" id="SM00490">
    <property type="entry name" value="HELICc"/>
    <property type="match status" value="1"/>
</dbReference>
<comment type="similarity">
    <text evidence="1">Belongs to the DEAD box helicase family. DEAH subfamily.</text>
</comment>
<dbReference type="Pfam" id="PF23362">
    <property type="entry name" value="DHX37_C"/>
    <property type="match status" value="1"/>
</dbReference>
<dbReference type="CDD" id="cd17982">
    <property type="entry name" value="DEXHc_DHX37"/>
    <property type="match status" value="1"/>
</dbReference>
<sequence>MRLERKAHEPVLATIAKETEEDFDSEDSSESDDADDDINPDLLEEKNLVMESVDSNVDTIECKEKDEYGNNSRKTLKTEVNEDKREKIPESKDKTLTKNVAPAKPDSEPAIFKEVKRDPGIQAARLQLPILAEEQAVMEAIHDNDVVILCGETGSGKTTQVPQFLYEGGYTTKGLIGVTEPRRVAAVTMSRRVALELNMSTNVISYQIRYEGNVTDETIMKFMTDGVLLKEIENDFFLSKYSVIVIDEAHERSVFTDILMGLLSRIVPMRKTQGNQLKLVIMSATLRVEDFTGNTRLFPSPPPVVTVESRQFPVTVHFNKRTPDDYLNEAFRKVSKIHRTLPPGGILVFVTGQAEVHGLCRKLKKTFPLISEKTKSTHNVEGKDGNSDEEDDFDLDNYPVNPAVEERDAEDEDLGEEIGDESNEFDLDDSAFTSLIDKNLPMFVLPLYSLLSSQQQAKVFQPPPEGTRLCVVATNVAETSLTIPNIKYVVDTGMVKRRYYDKVTGVSSFKITWTSRASADQRAGRAGRVEPGHCYRLYSSAVFTNDFEEFSAPEISRRPVDDLVLQMKDMNIDKVVNFPFPTPPDVTALQSAERLLLNVGALEEKKTVKGNINAVITPLGRAMAKFPVSPRYSKMLCLGHQENCMEYVIAIVSALTVKEIFADDSDREAGEISKEERRKISRLRRTWAGQGDAQKLGDAMVMLRAVGASEYAGCTEKFCAENGLRHKGMVEIRKLRAQLTNSVNLVNADAKVVLNPRMSPPSPVQCKALRQICLSGLGDHVARKSPAGNNPQLKNAYSCMSLDEPVFIHPSSALFNVLPEYVIYQEVVETSKLFMKGVISVQPEWIPVLVPSLCTFSKPLEDPPPRYDSEAGVVKCHMTCTFGPKSWQVPPQELEYPTGLDRFKWFARFLLDGKVIPVFSKFVPFLLSAPVTMIKSWSKLQPRTEVLLGELVSGGADSKMALKVAWKKDPMFLLAALKQWIPQSKHAELSLQWPPKE</sequence>
<dbReference type="InterPro" id="IPR014001">
    <property type="entry name" value="Helicase_ATP-bd"/>
</dbReference>
<dbReference type="Pfam" id="PF07717">
    <property type="entry name" value="OB_NTP_bind"/>
    <property type="match status" value="1"/>
</dbReference>
<dbReference type="Gene3D" id="3.40.50.300">
    <property type="entry name" value="P-loop containing nucleotide triphosphate hydrolases"/>
    <property type="match status" value="2"/>
</dbReference>
<dbReference type="EMBL" id="MU825422">
    <property type="protein sequence ID" value="KAJ7390001.1"/>
    <property type="molecule type" value="Genomic_DNA"/>
</dbReference>
<dbReference type="Pfam" id="PF04408">
    <property type="entry name" value="WHD_HA2"/>
    <property type="match status" value="1"/>
</dbReference>
<keyword evidence="12" id="KW-1185">Reference proteome</keyword>
<dbReference type="InterPro" id="IPR011709">
    <property type="entry name" value="DEAD-box_helicase_OB_fold"/>
</dbReference>
<feature type="region of interest" description="Disordered" evidence="8">
    <location>
        <begin position="1"/>
        <end position="105"/>
    </location>
</feature>
<dbReference type="GO" id="GO:0005524">
    <property type="term" value="F:ATP binding"/>
    <property type="evidence" value="ECO:0007669"/>
    <property type="project" value="UniProtKB-KW"/>
</dbReference>
<feature type="domain" description="Helicase ATP-binding" evidence="9">
    <location>
        <begin position="138"/>
        <end position="304"/>
    </location>
</feature>
<dbReference type="PROSITE" id="PS51192">
    <property type="entry name" value="HELICASE_ATP_BIND_1"/>
    <property type="match status" value="1"/>
</dbReference>
<dbReference type="PANTHER" id="PTHR18934">
    <property type="entry name" value="ATP-DEPENDENT RNA HELICASE"/>
    <property type="match status" value="1"/>
</dbReference>
<name>A0A9W9ZY37_9CNID</name>
<dbReference type="PROSITE" id="PS00690">
    <property type="entry name" value="DEAH_ATP_HELICASE"/>
    <property type="match status" value="1"/>
</dbReference>
<dbReference type="PANTHER" id="PTHR18934:SF99">
    <property type="entry name" value="ATP-DEPENDENT RNA HELICASE DHX37-RELATED"/>
    <property type="match status" value="1"/>
</dbReference>
<dbReference type="Pfam" id="PF00271">
    <property type="entry name" value="Helicase_C"/>
    <property type="match status" value="1"/>
</dbReference>
<dbReference type="AlphaFoldDB" id="A0A9W9ZY37"/>
<dbReference type="GO" id="GO:0003724">
    <property type="term" value="F:RNA helicase activity"/>
    <property type="evidence" value="ECO:0007669"/>
    <property type="project" value="UniProtKB-EC"/>
</dbReference>
<dbReference type="Proteomes" id="UP001163046">
    <property type="component" value="Unassembled WGS sequence"/>
</dbReference>
<evidence type="ECO:0000313" key="12">
    <source>
        <dbReference type="Proteomes" id="UP001163046"/>
    </source>
</evidence>